<dbReference type="PANTHER" id="PTHR24359">
    <property type="entry name" value="SERINE/THREONINE-PROTEIN KINASE SBK1"/>
    <property type="match status" value="1"/>
</dbReference>
<evidence type="ECO:0000313" key="3">
    <source>
        <dbReference type="EMBL" id="KAK1851712.1"/>
    </source>
</evidence>
<keyword evidence="3" id="KW-0808">Transferase</keyword>
<evidence type="ECO:0000313" key="4">
    <source>
        <dbReference type="Proteomes" id="UP001243330"/>
    </source>
</evidence>
<dbReference type="GO" id="GO:0004674">
    <property type="term" value="F:protein serine/threonine kinase activity"/>
    <property type="evidence" value="ECO:0007669"/>
    <property type="project" value="TreeGrafter"/>
</dbReference>
<keyword evidence="3" id="KW-0418">Kinase</keyword>
<feature type="region of interest" description="Disordered" evidence="1">
    <location>
        <begin position="1"/>
        <end position="60"/>
    </location>
</feature>
<keyword evidence="4" id="KW-1185">Reference proteome</keyword>
<proteinExistence type="predicted"/>
<dbReference type="AlphaFoldDB" id="A0AAD9AQ56"/>
<protein>
    <submittedName>
        <fullName evidence="3">Protein kinase</fullName>
    </submittedName>
</protein>
<dbReference type="Gene3D" id="1.10.510.10">
    <property type="entry name" value="Transferase(Phosphotransferase) domain 1"/>
    <property type="match status" value="2"/>
</dbReference>
<reference evidence="3" key="1">
    <citation type="submission" date="2023-01" db="EMBL/GenBank/DDBJ databases">
        <title>Colletotrichum chrysophilum M932 genome sequence.</title>
        <authorList>
            <person name="Baroncelli R."/>
        </authorList>
    </citation>
    <scope>NUCLEOTIDE SEQUENCE</scope>
    <source>
        <strain evidence="3">M932</strain>
    </source>
</reference>
<dbReference type="InterPro" id="IPR011009">
    <property type="entry name" value="Kinase-like_dom_sf"/>
</dbReference>
<sequence>MATVRYNHPASSGDLIPRIDAPESGSRQEPTKVAKSRLPAKMPALSRTHSFPGSRRTHSSVDLTAERSELGSGLFYGPNRYVGSEVGLHGQDHKDLHMPIIIHEDMSDLIDHRFDTSNEPTNTDTSTVLAAIRGQGLPPTKDLPKSIPEPSEITDHGHQRYNELKNEKLVPWFPVDDNELEGNLSDRILEASCENSQDRQEFLPKSQLDRLIHPSSVRLELRRWLPRLTEDKIRSYANRICHGRAETIDKSTTEDLVKSYQKVFAVLVLVNKVDTIELFLGENLCDADLPLQRYTRKKDAERRKVELRRKKQPGRRLDCFRLWDQAAIRNFEKYQWAVVPPFFTKGKRKNVQHYVLEPSTVLPFIFTENASSGRRGGYSRVFEADIHPDHHNFNGPQRNEQDTSEPSQNTFAIKRLQDLTSKEAFQKEVQILKRFSGDTHPHLISLLATFERSGVFYLIFPWAGADLKTYWKSKNPRPTHDADTVIWMAEQCSGLAEGLTKLHQYETGLNDKTESPKKDFLAPNVVLNGGKDSGRPGPLYGRHGDIKPENILWFPDSKVSCHKGTLKISDFGLSELNSRYSKSQRRSQLPNSPSYRPPECDLRKKIIKQSYDIWTLGCLYLEFITWTLGGWDLVQTFASRRQPVDPGETESNCFFEIREDGRDARVDAFVKPAVTKFVSELRSHPRCSEFLSSFLDMIMGEMLIVESESNRRLGCMQVMHQIKTWHRKCLVDADFALSSSRRV</sequence>
<feature type="domain" description="Protein kinase" evidence="2">
    <location>
        <begin position="367"/>
        <end position="726"/>
    </location>
</feature>
<name>A0AAD9AQ56_9PEZI</name>
<dbReference type="Pfam" id="PF00069">
    <property type="entry name" value="Pkinase"/>
    <property type="match status" value="1"/>
</dbReference>
<dbReference type="CDD" id="cd00180">
    <property type="entry name" value="PKc"/>
    <property type="match status" value="1"/>
</dbReference>
<evidence type="ECO:0000259" key="2">
    <source>
        <dbReference type="PROSITE" id="PS50011"/>
    </source>
</evidence>
<organism evidence="3 4">
    <name type="scientific">Colletotrichum chrysophilum</name>
    <dbReference type="NCBI Taxonomy" id="1836956"/>
    <lineage>
        <taxon>Eukaryota</taxon>
        <taxon>Fungi</taxon>
        <taxon>Dikarya</taxon>
        <taxon>Ascomycota</taxon>
        <taxon>Pezizomycotina</taxon>
        <taxon>Sordariomycetes</taxon>
        <taxon>Hypocreomycetidae</taxon>
        <taxon>Glomerellales</taxon>
        <taxon>Glomerellaceae</taxon>
        <taxon>Colletotrichum</taxon>
        <taxon>Colletotrichum gloeosporioides species complex</taxon>
    </lineage>
</organism>
<gene>
    <name evidence="3" type="ORF">CCHR01_05706</name>
</gene>
<dbReference type="GO" id="GO:0005524">
    <property type="term" value="F:ATP binding"/>
    <property type="evidence" value="ECO:0007669"/>
    <property type="project" value="InterPro"/>
</dbReference>
<dbReference type="SMART" id="SM00220">
    <property type="entry name" value="S_TKc"/>
    <property type="match status" value="1"/>
</dbReference>
<evidence type="ECO:0000256" key="1">
    <source>
        <dbReference type="SAM" id="MobiDB-lite"/>
    </source>
</evidence>
<dbReference type="Proteomes" id="UP001243330">
    <property type="component" value="Unassembled WGS sequence"/>
</dbReference>
<comment type="caution">
    <text evidence="3">The sequence shown here is derived from an EMBL/GenBank/DDBJ whole genome shotgun (WGS) entry which is preliminary data.</text>
</comment>
<dbReference type="PANTHER" id="PTHR24359:SF37">
    <property type="entry name" value="PROTEIN KINASE DOMAIN-CONTAINING PROTEIN"/>
    <property type="match status" value="1"/>
</dbReference>
<dbReference type="PROSITE" id="PS50011">
    <property type="entry name" value="PROTEIN_KINASE_DOM"/>
    <property type="match status" value="1"/>
</dbReference>
<accession>A0AAD9AQ56</accession>
<dbReference type="InterPro" id="IPR000719">
    <property type="entry name" value="Prot_kinase_dom"/>
</dbReference>
<dbReference type="EMBL" id="JAQOWY010000091">
    <property type="protein sequence ID" value="KAK1851712.1"/>
    <property type="molecule type" value="Genomic_DNA"/>
</dbReference>
<dbReference type="SUPFAM" id="SSF56112">
    <property type="entry name" value="Protein kinase-like (PK-like)"/>
    <property type="match status" value="1"/>
</dbReference>